<dbReference type="OrthoDB" id="176168at2"/>
<dbReference type="RefSeq" id="WP_068849439.1">
    <property type="nucleotide sequence ID" value="NZ_LYDR01000127.1"/>
</dbReference>
<dbReference type="PANTHER" id="PTHR33546:SF1">
    <property type="entry name" value="LARGE, MULTIFUNCTIONAL SECRETED PROTEIN"/>
    <property type="match status" value="1"/>
</dbReference>
<keyword evidence="4" id="KW-1185">Reference proteome</keyword>
<feature type="chain" id="PRO_5008672878" evidence="1">
    <location>
        <begin position="24"/>
        <end position="345"/>
    </location>
</feature>
<evidence type="ECO:0000259" key="2">
    <source>
        <dbReference type="Pfam" id="PF06439"/>
    </source>
</evidence>
<dbReference type="STRING" id="1841610.A6X21_07975"/>
<organism evidence="3 4">
    <name type="scientific">Planctopirus hydrillae</name>
    <dbReference type="NCBI Taxonomy" id="1841610"/>
    <lineage>
        <taxon>Bacteria</taxon>
        <taxon>Pseudomonadati</taxon>
        <taxon>Planctomycetota</taxon>
        <taxon>Planctomycetia</taxon>
        <taxon>Planctomycetales</taxon>
        <taxon>Planctomycetaceae</taxon>
        <taxon>Planctopirus</taxon>
    </lineage>
</organism>
<dbReference type="GO" id="GO:0016787">
    <property type="term" value="F:hydrolase activity"/>
    <property type="evidence" value="ECO:0007669"/>
    <property type="project" value="InterPro"/>
</dbReference>
<name>A0A1C3E8P7_9PLAN</name>
<comment type="caution">
    <text evidence="3">The sequence shown here is derived from an EMBL/GenBank/DDBJ whole genome shotgun (WGS) entry which is preliminary data.</text>
</comment>
<dbReference type="Proteomes" id="UP000094828">
    <property type="component" value="Unassembled WGS sequence"/>
</dbReference>
<proteinExistence type="predicted"/>
<evidence type="ECO:0000313" key="3">
    <source>
        <dbReference type="EMBL" id="ODA29604.1"/>
    </source>
</evidence>
<dbReference type="Pfam" id="PF06439">
    <property type="entry name" value="3keto-disac_hyd"/>
    <property type="match status" value="1"/>
</dbReference>
<reference evidence="3 4" key="1">
    <citation type="submission" date="2016-05" db="EMBL/GenBank/DDBJ databases">
        <title>Genomic and physiological characterization of Planctopirus sp. isolated from fresh water lake.</title>
        <authorList>
            <person name="Subhash Y."/>
            <person name="Ramana C."/>
        </authorList>
    </citation>
    <scope>NUCLEOTIDE SEQUENCE [LARGE SCALE GENOMIC DNA]</scope>
    <source>
        <strain evidence="3 4">JC280</strain>
    </source>
</reference>
<dbReference type="AlphaFoldDB" id="A0A1C3E8P7"/>
<sequence>MKTLFLLHRSHGLNLLTTALLLAAGTGFSTDSVGITSCYAAGETDVTKVDDDFALQGEYRGEVTIEEGKIPVGAQVIARGKGKFRLVGYPLGLPGEGWDSTRKHEVEGSRTGDQVTFQGEEFTGILTAAGITVTNSDGNKIGELKRVIRKSPTLGTQPPEGAVVLFDEKGTNRFPGSKISPEGWLMQGATSEPTFDDFSLHLEFMLSYAPDKQGQGRSNSGLYLQGRYEVQILDSFGLEGKDNECGGIYTVSAPAVNMCFPPLQWQTYDVDFTAARFDETGKKLEDAKVTIRHNGTLIHKEIKVPKATTAAPLPVKPTPGPIFLQDHGDQVRFRNIWVLPKSSTR</sequence>
<dbReference type="InterPro" id="IPR010496">
    <property type="entry name" value="AL/BT2_dom"/>
</dbReference>
<evidence type="ECO:0000256" key="1">
    <source>
        <dbReference type="SAM" id="SignalP"/>
    </source>
</evidence>
<gene>
    <name evidence="3" type="ORF">A6X21_07975</name>
</gene>
<feature type="signal peptide" evidence="1">
    <location>
        <begin position="1"/>
        <end position="23"/>
    </location>
</feature>
<dbReference type="PANTHER" id="PTHR33546">
    <property type="entry name" value="LARGE, MULTIFUNCTIONAL SECRETED PROTEIN-RELATED"/>
    <property type="match status" value="1"/>
</dbReference>
<evidence type="ECO:0000313" key="4">
    <source>
        <dbReference type="Proteomes" id="UP000094828"/>
    </source>
</evidence>
<feature type="domain" description="3-keto-alpha-glucoside-1,2-lyase/3-keto-2-hydroxy-glucal hydratase" evidence="2">
    <location>
        <begin position="189"/>
        <end position="338"/>
    </location>
</feature>
<keyword evidence="1" id="KW-0732">Signal</keyword>
<accession>A0A1C3E8P7</accession>
<dbReference type="Gene3D" id="2.60.120.560">
    <property type="entry name" value="Exo-inulinase, domain 1"/>
    <property type="match status" value="1"/>
</dbReference>
<dbReference type="EMBL" id="LYDR01000127">
    <property type="protein sequence ID" value="ODA29604.1"/>
    <property type="molecule type" value="Genomic_DNA"/>
</dbReference>
<protein>
    <submittedName>
        <fullName evidence="3">Large multi-functional protein</fullName>
    </submittedName>
</protein>